<evidence type="ECO:0000256" key="4">
    <source>
        <dbReference type="ARBA" id="ARBA00004752"/>
    </source>
</evidence>
<keyword evidence="7 19" id="KW-0963">Cytoplasm</keyword>
<dbReference type="NCBIfam" id="TIGR00179">
    <property type="entry name" value="murB"/>
    <property type="match status" value="1"/>
</dbReference>
<feature type="active site" evidence="19">
    <location>
        <position position="165"/>
    </location>
</feature>
<comment type="pathway">
    <text evidence="4 19">Cell wall biogenesis; peptidoglycan biosynthesis.</text>
</comment>
<proteinExistence type="inferred from homology"/>
<keyword evidence="10 19" id="KW-0274">FAD</keyword>
<dbReference type="PANTHER" id="PTHR21071:SF4">
    <property type="entry name" value="UDP-N-ACETYLENOLPYRUVOYLGLUCOSAMINE REDUCTASE"/>
    <property type="match status" value="1"/>
</dbReference>
<evidence type="ECO:0000256" key="1">
    <source>
        <dbReference type="ARBA" id="ARBA00001974"/>
    </source>
</evidence>
<keyword evidence="9 19" id="KW-0285">Flavoprotein</keyword>
<dbReference type="InterPro" id="IPR036318">
    <property type="entry name" value="FAD-bd_PCMH-like_sf"/>
</dbReference>
<evidence type="ECO:0000256" key="16">
    <source>
        <dbReference type="ARBA" id="ARBA00023316"/>
    </source>
</evidence>
<dbReference type="EMBL" id="CP106679">
    <property type="protein sequence ID" value="UXP31124.1"/>
    <property type="molecule type" value="Genomic_DNA"/>
</dbReference>
<keyword evidence="12 19" id="KW-0133">Cell shape</keyword>
<dbReference type="InterPro" id="IPR003170">
    <property type="entry name" value="MurB"/>
</dbReference>
<dbReference type="GO" id="GO:0008762">
    <property type="term" value="F:UDP-N-acetylmuramate dehydrogenase activity"/>
    <property type="evidence" value="ECO:0007669"/>
    <property type="project" value="UniProtKB-EC"/>
</dbReference>
<dbReference type="EC" id="1.3.1.98" evidence="5 19"/>
<dbReference type="RefSeq" id="WP_262308568.1">
    <property type="nucleotide sequence ID" value="NZ_CP106679.1"/>
</dbReference>
<keyword evidence="16 19" id="KW-0961">Cell wall biogenesis/degradation</keyword>
<dbReference type="SUPFAM" id="SSF56176">
    <property type="entry name" value="FAD-binding/transporter-associated domain-like"/>
    <property type="match status" value="1"/>
</dbReference>
<dbReference type="InterPro" id="IPR016167">
    <property type="entry name" value="FAD-bd_PCMH_sub1"/>
</dbReference>
<evidence type="ECO:0000256" key="18">
    <source>
        <dbReference type="ARBA" id="ARBA00048914"/>
    </source>
</evidence>
<keyword evidence="14 19" id="KW-0560">Oxidoreductase</keyword>
<accession>A0ABY6CMZ2</accession>
<name>A0ABY6CMZ2_9BACT</name>
<dbReference type="Gene3D" id="3.30.43.10">
    <property type="entry name" value="Uridine Diphospho-n-acetylenolpyruvylglucosamine Reductase, domain 2"/>
    <property type="match status" value="1"/>
</dbReference>
<reference evidence="21" key="1">
    <citation type="submission" date="2022-09" db="EMBL/GenBank/DDBJ databases">
        <title>Comparative genomics and taxonomic characterization of three novel marine species of genus Reichenbachiella exhibiting antioxidant and polysaccharide degradation activities.</title>
        <authorList>
            <person name="Muhammad N."/>
            <person name="Lee Y.-J."/>
            <person name="Ko J."/>
            <person name="Kim S.-G."/>
        </authorList>
    </citation>
    <scope>NUCLEOTIDE SEQUENCE</scope>
    <source>
        <strain evidence="21">BKB1-1</strain>
    </source>
</reference>
<evidence type="ECO:0000256" key="11">
    <source>
        <dbReference type="ARBA" id="ARBA00022857"/>
    </source>
</evidence>
<dbReference type="InterPro" id="IPR006094">
    <property type="entry name" value="Oxid_FAD_bind_N"/>
</dbReference>
<evidence type="ECO:0000256" key="9">
    <source>
        <dbReference type="ARBA" id="ARBA00022630"/>
    </source>
</evidence>
<evidence type="ECO:0000256" key="7">
    <source>
        <dbReference type="ARBA" id="ARBA00022490"/>
    </source>
</evidence>
<evidence type="ECO:0000256" key="14">
    <source>
        <dbReference type="ARBA" id="ARBA00023002"/>
    </source>
</evidence>
<keyword evidence="11 19" id="KW-0521">NADP</keyword>
<dbReference type="Proteomes" id="UP001065174">
    <property type="component" value="Chromosome"/>
</dbReference>
<dbReference type="PROSITE" id="PS51387">
    <property type="entry name" value="FAD_PCMH"/>
    <property type="match status" value="1"/>
</dbReference>
<dbReference type="HAMAP" id="MF_00037">
    <property type="entry name" value="MurB"/>
    <property type="match status" value="1"/>
</dbReference>
<evidence type="ECO:0000256" key="8">
    <source>
        <dbReference type="ARBA" id="ARBA00022618"/>
    </source>
</evidence>
<dbReference type="Gene3D" id="3.90.78.10">
    <property type="entry name" value="UDP-N-acetylenolpyruvoylglucosamine reductase, C-terminal domain"/>
    <property type="match status" value="1"/>
</dbReference>
<protein>
    <recommendedName>
        <fullName evidence="6 19">UDP-N-acetylenolpyruvoylglucosamine reductase</fullName>
        <ecNumber evidence="5 19">1.3.1.98</ecNumber>
    </recommendedName>
    <alternativeName>
        <fullName evidence="17 19">UDP-N-acetylmuramate dehydrogenase</fullName>
    </alternativeName>
</protein>
<organism evidence="21 22">
    <name type="scientific">Reichenbachiella agarivorans</name>
    <dbReference type="NCBI Taxonomy" id="2979464"/>
    <lineage>
        <taxon>Bacteria</taxon>
        <taxon>Pseudomonadati</taxon>
        <taxon>Bacteroidota</taxon>
        <taxon>Cytophagia</taxon>
        <taxon>Cytophagales</taxon>
        <taxon>Reichenbachiellaceae</taxon>
        <taxon>Reichenbachiella</taxon>
    </lineage>
</organism>
<evidence type="ECO:0000256" key="2">
    <source>
        <dbReference type="ARBA" id="ARBA00003921"/>
    </source>
</evidence>
<keyword evidence="15 19" id="KW-0131">Cell cycle</keyword>
<comment type="function">
    <text evidence="2 19">Cell wall formation.</text>
</comment>
<comment type="catalytic activity">
    <reaction evidence="18 19">
        <text>UDP-N-acetyl-alpha-D-muramate + NADP(+) = UDP-N-acetyl-3-O-(1-carboxyvinyl)-alpha-D-glucosamine + NADPH + H(+)</text>
        <dbReference type="Rhea" id="RHEA:12248"/>
        <dbReference type="ChEBI" id="CHEBI:15378"/>
        <dbReference type="ChEBI" id="CHEBI:57783"/>
        <dbReference type="ChEBI" id="CHEBI:58349"/>
        <dbReference type="ChEBI" id="CHEBI:68483"/>
        <dbReference type="ChEBI" id="CHEBI:70757"/>
        <dbReference type="EC" id="1.3.1.98"/>
    </reaction>
</comment>
<feature type="active site" description="Proton donor" evidence="19">
    <location>
        <position position="239"/>
    </location>
</feature>
<evidence type="ECO:0000313" key="22">
    <source>
        <dbReference type="Proteomes" id="UP001065174"/>
    </source>
</evidence>
<evidence type="ECO:0000256" key="5">
    <source>
        <dbReference type="ARBA" id="ARBA00012518"/>
    </source>
</evidence>
<keyword evidence="8 19" id="KW-0132">Cell division</keyword>
<comment type="similarity">
    <text evidence="19">Belongs to the MurB family.</text>
</comment>
<evidence type="ECO:0000256" key="19">
    <source>
        <dbReference type="HAMAP-Rule" id="MF_00037"/>
    </source>
</evidence>
<dbReference type="NCBIfam" id="NF000755">
    <property type="entry name" value="PRK00046.1"/>
    <property type="match status" value="1"/>
</dbReference>
<evidence type="ECO:0000256" key="12">
    <source>
        <dbReference type="ARBA" id="ARBA00022960"/>
    </source>
</evidence>
<evidence type="ECO:0000259" key="20">
    <source>
        <dbReference type="PROSITE" id="PS51387"/>
    </source>
</evidence>
<dbReference type="NCBIfam" id="NF010478">
    <property type="entry name" value="PRK13903.1"/>
    <property type="match status" value="1"/>
</dbReference>
<comment type="cofactor">
    <cofactor evidence="1 19">
        <name>FAD</name>
        <dbReference type="ChEBI" id="CHEBI:57692"/>
    </cofactor>
</comment>
<feature type="domain" description="FAD-binding PCMH-type" evidence="20">
    <location>
        <begin position="17"/>
        <end position="189"/>
    </location>
</feature>
<dbReference type="Pfam" id="PF02873">
    <property type="entry name" value="MurB_C"/>
    <property type="match status" value="1"/>
</dbReference>
<sequence>MPIITEGFSLKNHNTFGLDVSAKWFAEVHTEQELQEAILWAKEREVDLFLLGGGSNVLLTQDLDCLVVINAIKGITVLSQDENQVLVRAAAGEIWHDLVVHCIHEEWGGIENMSLIPGTVGAAPMQNIGAYGVEIKDVFVSLTALHRETLETKVFSKDECQFGYRESVFKRDLKGQYIITSVTLRLSKKPVVNTTYGAITEVLDSKGIAEPSIKDVSEAVIDIRRSKLPDPKQIGNSGSFFKNPVITVTQFSELKKQYQIPGYPQEDGQVKVPAGWLIEQAGWKGKRLGNIGVHDKQALVLVNHGGGEGSAIYQLAMDIQASVQSQFGIEILPEVNVL</sequence>
<dbReference type="Gene3D" id="3.30.465.10">
    <property type="match status" value="1"/>
</dbReference>
<dbReference type="Pfam" id="PF01565">
    <property type="entry name" value="FAD_binding_4"/>
    <property type="match status" value="1"/>
</dbReference>
<keyword evidence="22" id="KW-1185">Reference proteome</keyword>
<evidence type="ECO:0000256" key="6">
    <source>
        <dbReference type="ARBA" id="ARBA00015188"/>
    </source>
</evidence>
<evidence type="ECO:0000313" key="21">
    <source>
        <dbReference type="EMBL" id="UXP31124.1"/>
    </source>
</evidence>
<dbReference type="InterPro" id="IPR036635">
    <property type="entry name" value="MurB_C_sf"/>
</dbReference>
<dbReference type="SUPFAM" id="SSF56194">
    <property type="entry name" value="Uridine diphospho-N-Acetylenolpyruvylglucosamine reductase, MurB, C-terminal domain"/>
    <property type="match status" value="1"/>
</dbReference>
<gene>
    <name evidence="19 21" type="primary">murB</name>
    <name evidence="21" type="ORF">N6H18_12265</name>
</gene>
<dbReference type="InterPro" id="IPR016169">
    <property type="entry name" value="FAD-bd_PCMH_sub2"/>
</dbReference>
<evidence type="ECO:0000256" key="10">
    <source>
        <dbReference type="ARBA" id="ARBA00022827"/>
    </source>
</evidence>
<keyword evidence="13 19" id="KW-0573">Peptidoglycan synthesis</keyword>
<dbReference type="InterPro" id="IPR011601">
    <property type="entry name" value="MurB_C"/>
</dbReference>
<evidence type="ECO:0000256" key="17">
    <source>
        <dbReference type="ARBA" id="ARBA00031026"/>
    </source>
</evidence>
<evidence type="ECO:0000256" key="3">
    <source>
        <dbReference type="ARBA" id="ARBA00004496"/>
    </source>
</evidence>
<evidence type="ECO:0000256" key="15">
    <source>
        <dbReference type="ARBA" id="ARBA00023306"/>
    </source>
</evidence>
<feature type="active site" evidence="19">
    <location>
        <position position="334"/>
    </location>
</feature>
<evidence type="ECO:0000256" key="13">
    <source>
        <dbReference type="ARBA" id="ARBA00022984"/>
    </source>
</evidence>
<dbReference type="PANTHER" id="PTHR21071">
    <property type="entry name" value="UDP-N-ACETYLENOLPYRUVOYLGLUCOSAMINE REDUCTASE"/>
    <property type="match status" value="1"/>
</dbReference>
<dbReference type="InterPro" id="IPR016166">
    <property type="entry name" value="FAD-bd_PCMH"/>
</dbReference>
<comment type="subcellular location">
    <subcellularLocation>
        <location evidence="3 19">Cytoplasm</location>
    </subcellularLocation>
</comment>